<dbReference type="Gene3D" id="3.20.20.370">
    <property type="entry name" value="Glycoside hydrolase/deacetylase"/>
    <property type="match status" value="1"/>
</dbReference>
<sequence length="370" mass="40793">MRLHATRSWNYTLSEIGSRFTRKSIAVRADRESGIRLAHRDAAWKSTAARLKQRYFEVAQRLFVASGILHGLRAVNRLLLHISVLLSLYSNEFSLIVMHVSLSQPDEPSASPVASRSGVWPDALWPRLSARVQHRLAMHVAVARKQMRNPGPLVSFTFDDVPVSAATLGAEILGEYGCHGTFYVAGSLAGTDEPLWSHATREQLLTLHRAGHELACHTYTHKRMYELGPAELAAEGDRNEAFFRALDPSITLRNFAYPWGLGDYGHKRALAGRFQTCRSVQPGINHGRIDPHFLHSTPLEDAHIDAAGVDCALDDVCALNGWLIFYAHEVATRSGEFICSPALLRHALAGAAARKIQVASVAEAVRLTGI</sequence>
<accession>A0ABX8A795</accession>
<evidence type="ECO:0000313" key="7">
    <source>
        <dbReference type="EMBL" id="QUS38554.1"/>
    </source>
</evidence>
<dbReference type="PROSITE" id="PS51677">
    <property type="entry name" value="NODB"/>
    <property type="match status" value="1"/>
</dbReference>
<keyword evidence="4" id="KW-0732">Signal</keyword>
<comment type="similarity">
    <text evidence="2">Belongs to the polysaccharide deacetylase family.</text>
</comment>
<evidence type="ECO:0000256" key="3">
    <source>
        <dbReference type="ARBA" id="ARBA00020071"/>
    </source>
</evidence>
<evidence type="ECO:0000256" key="2">
    <source>
        <dbReference type="ARBA" id="ARBA00010973"/>
    </source>
</evidence>
<dbReference type="Pfam" id="PF01522">
    <property type="entry name" value="Polysacc_deac_1"/>
    <property type="match status" value="1"/>
</dbReference>
<organism evidence="7 8">
    <name type="scientific">Tardiphaga alba</name>
    <dbReference type="NCBI Taxonomy" id="340268"/>
    <lineage>
        <taxon>Bacteria</taxon>
        <taxon>Pseudomonadati</taxon>
        <taxon>Pseudomonadota</taxon>
        <taxon>Alphaproteobacteria</taxon>
        <taxon>Hyphomicrobiales</taxon>
        <taxon>Nitrobacteraceae</taxon>
        <taxon>Tardiphaga</taxon>
    </lineage>
</organism>
<evidence type="ECO:0000256" key="5">
    <source>
        <dbReference type="ARBA" id="ARBA00032976"/>
    </source>
</evidence>
<evidence type="ECO:0000259" key="6">
    <source>
        <dbReference type="PROSITE" id="PS51677"/>
    </source>
</evidence>
<proteinExistence type="inferred from homology"/>
<evidence type="ECO:0000256" key="1">
    <source>
        <dbReference type="ARBA" id="ARBA00003236"/>
    </source>
</evidence>
<dbReference type="InterPro" id="IPR002509">
    <property type="entry name" value="NODB_dom"/>
</dbReference>
<keyword evidence="8" id="KW-1185">Reference proteome</keyword>
<dbReference type="PANTHER" id="PTHR34216:SF11">
    <property type="entry name" value="CHITOOLIGOSACCHARIDE DEACETYLASE"/>
    <property type="match status" value="1"/>
</dbReference>
<evidence type="ECO:0000256" key="4">
    <source>
        <dbReference type="ARBA" id="ARBA00022729"/>
    </source>
</evidence>
<dbReference type="InterPro" id="IPR011330">
    <property type="entry name" value="Glyco_hydro/deAcase_b/a-brl"/>
</dbReference>
<dbReference type="CDD" id="cd10967">
    <property type="entry name" value="CE4_GLA_like_6s"/>
    <property type="match status" value="1"/>
</dbReference>
<gene>
    <name evidence="7" type="ORF">RPMA_06690</name>
</gene>
<dbReference type="PANTHER" id="PTHR34216">
    <property type="match status" value="1"/>
</dbReference>
<dbReference type="Proteomes" id="UP000682843">
    <property type="component" value="Chromosome"/>
</dbReference>
<comment type="function">
    <text evidence="1">Is involved in generating a small heat-stable compound (Nod), an acylated oligomer of N-acetylglucosamine, that stimulates mitosis in various plant protoplasts.</text>
</comment>
<evidence type="ECO:0000313" key="8">
    <source>
        <dbReference type="Proteomes" id="UP000682843"/>
    </source>
</evidence>
<name>A0ABX8A795_9BRAD</name>
<dbReference type="SUPFAM" id="SSF88713">
    <property type="entry name" value="Glycoside hydrolase/deacetylase"/>
    <property type="match status" value="1"/>
</dbReference>
<reference evidence="7 8" key="1">
    <citation type="submission" date="2019-02" db="EMBL/GenBank/DDBJ databases">
        <title>Emended description of the genus Rhodopseudomonas and description of Rhodopseudomonas albus sp. nov., a non-phototrophic, heavy-metal-tolerant bacterium isolated from garden soil.</title>
        <authorList>
            <person name="Bao Z."/>
            <person name="Cao W.W."/>
            <person name="Sato Y."/>
            <person name="Nishizawa T."/>
            <person name="Zhao J."/>
            <person name="Guo Y."/>
            <person name="Ohta H."/>
        </authorList>
    </citation>
    <scope>NUCLEOTIDE SEQUENCE [LARGE SCALE GENOMIC DNA]</scope>
    <source>
        <strain evidence="7 8">SK50-23</strain>
    </source>
</reference>
<protein>
    <recommendedName>
        <fullName evidence="3">Chitooligosaccharide deacetylase</fullName>
    </recommendedName>
    <alternativeName>
        <fullName evidence="5">Nodulation protein B</fullName>
    </alternativeName>
</protein>
<dbReference type="InterPro" id="IPR051398">
    <property type="entry name" value="Polysacch_Deacetylase"/>
</dbReference>
<feature type="domain" description="NodB homology" evidence="6">
    <location>
        <begin position="152"/>
        <end position="370"/>
    </location>
</feature>
<dbReference type="EMBL" id="CP036498">
    <property type="protein sequence ID" value="QUS38554.1"/>
    <property type="molecule type" value="Genomic_DNA"/>
</dbReference>